<dbReference type="Pfam" id="PF01541">
    <property type="entry name" value="GIY-YIG"/>
    <property type="match status" value="1"/>
</dbReference>
<proteinExistence type="predicted"/>
<accession>A0ABV4YUI8</accession>
<reference evidence="2 3" key="1">
    <citation type="submission" date="2024-05" db="EMBL/GenBank/DDBJ databases">
        <authorList>
            <person name="Venkateswaran K."/>
        </authorList>
    </citation>
    <scope>NUCLEOTIDE SEQUENCE [LARGE SCALE GENOMIC DNA]</scope>
    <source>
        <strain evidence="2 3">179-C4-2-HS</strain>
    </source>
</reference>
<dbReference type="InterPro" id="IPR035901">
    <property type="entry name" value="GIY-YIG_endonuc_sf"/>
</dbReference>
<gene>
    <name evidence="2" type="ORF">P5G62_015285</name>
</gene>
<dbReference type="SUPFAM" id="SSF82771">
    <property type="entry name" value="GIY-YIG endonuclease"/>
    <property type="match status" value="1"/>
</dbReference>
<comment type="caution">
    <text evidence="2">The sequence shown here is derived from an EMBL/GenBank/DDBJ whole genome shotgun (WGS) entry which is preliminary data.</text>
</comment>
<sequence length="184" mass="21445">MHIIKLDINIQRQITLFGGTHPFYLDEESILLEELHEYIVRKKSIKGIEIEIPPMDFTSATIDLFNDGKQYKGCGGIYFLYGEDGGLLNIGSTDDLYVRIYQKLMGKNGGSKADFYFCNYYKGVSLFSENNHYKRKVYEPYLINKLQAPLNNQYNYYNKSLYYELLKKEEEASSPFFGYKSSYA</sequence>
<evidence type="ECO:0000313" key="2">
    <source>
        <dbReference type="EMBL" id="MFB3168480.1"/>
    </source>
</evidence>
<evidence type="ECO:0000313" key="3">
    <source>
        <dbReference type="Proteomes" id="UP001241748"/>
    </source>
</evidence>
<dbReference type="EMBL" id="JAROBZ020000001">
    <property type="protein sequence ID" value="MFB3168480.1"/>
    <property type="molecule type" value="Genomic_DNA"/>
</dbReference>
<feature type="domain" description="GIY-YIG" evidence="1">
    <location>
        <begin position="73"/>
        <end position="152"/>
    </location>
</feature>
<keyword evidence="3" id="KW-1185">Reference proteome</keyword>
<dbReference type="RefSeq" id="WP_306072962.1">
    <property type="nucleotide sequence ID" value="NZ_JAROBZ020000001.1"/>
</dbReference>
<dbReference type="PROSITE" id="PS50164">
    <property type="entry name" value="GIY_YIG"/>
    <property type="match status" value="1"/>
</dbReference>
<evidence type="ECO:0000259" key="1">
    <source>
        <dbReference type="PROSITE" id="PS50164"/>
    </source>
</evidence>
<organism evidence="2 3">
    <name type="scientific">Neobacillus driksii</name>
    <dbReference type="NCBI Taxonomy" id="3035913"/>
    <lineage>
        <taxon>Bacteria</taxon>
        <taxon>Bacillati</taxon>
        <taxon>Bacillota</taxon>
        <taxon>Bacilli</taxon>
        <taxon>Bacillales</taxon>
        <taxon>Bacillaceae</taxon>
        <taxon>Neobacillus</taxon>
    </lineage>
</organism>
<protein>
    <submittedName>
        <fullName evidence="2">GIY-YIG nuclease family protein</fullName>
    </submittedName>
</protein>
<dbReference type="Proteomes" id="UP001241748">
    <property type="component" value="Unassembled WGS sequence"/>
</dbReference>
<name>A0ABV4YUI8_9BACI</name>
<dbReference type="InterPro" id="IPR000305">
    <property type="entry name" value="GIY-YIG_endonuc"/>
</dbReference>